<dbReference type="InterPro" id="IPR013986">
    <property type="entry name" value="DExx_box_DNA_helicase_dom_sf"/>
</dbReference>
<feature type="region of interest" description="Disordered" evidence="6">
    <location>
        <begin position="2419"/>
        <end position="2480"/>
    </location>
</feature>
<dbReference type="Proteomes" id="UP001530400">
    <property type="component" value="Unassembled WGS sequence"/>
</dbReference>
<dbReference type="PANTHER" id="PTHR23079">
    <property type="entry name" value="RNA-DEPENDENT RNA POLYMERASE"/>
    <property type="match status" value="1"/>
</dbReference>
<proteinExistence type="predicted"/>
<feature type="compositionally biased region" description="Low complexity" evidence="6">
    <location>
        <begin position="2536"/>
        <end position="2548"/>
    </location>
</feature>
<dbReference type="InterPro" id="IPR014016">
    <property type="entry name" value="UvrD-like_ATP-bd"/>
</dbReference>
<evidence type="ECO:0000256" key="2">
    <source>
        <dbReference type="ARBA" id="ARBA00022801"/>
    </source>
</evidence>
<dbReference type="InterPro" id="IPR057596">
    <property type="entry name" value="RDRP_core"/>
</dbReference>
<feature type="region of interest" description="Disordered" evidence="6">
    <location>
        <begin position="910"/>
        <end position="929"/>
    </location>
</feature>
<dbReference type="InterPro" id="IPR007855">
    <property type="entry name" value="RDRP"/>
</dbReference>
<comment type="caution">
    <text evidence="8">The sequence shown here is derived from an EMBL/GenBank/DDBJ whole genome shotgun (WGS) entry which is preliminary data.</text>
</comment>
<dbReference type="GO" id="GO:0031047">
    <property type="term" value="P:regulatory ncRNA-mediated gene silencing"/>
    <property type="evidence" value="ECO:0007669"/>
    <property type="project" value="UniProtKB-KW"/>
</dbReference>
<dbReference type="PANTHER" id="PTHR23079:SF55">
    <property type="entry name" value="RNA-DIRECTED RNA POLYMERASE"/>
    <property type="match status" value="1"/>
</dbReference>
<evidence type="ECO:0000256" key="1">
    <source>
        <dbReference type="ARBA" id="ARBA00022741"/>
    </source>
</evidence>
<protein>
    <recommendedName>
        <fullName evidence="7">UvrD-like helicase ATP-binding domain-containing protein</fullName>
    </recommendedName>
</protein>
<evidence type="ECO:0000256" key="6">
    <source>
        <dbReference type="SAM" id="MobiDB-lite"/>
    </source>
</evidence>
<dbReference type="GO" id="GO:0005524">
    <property type="term" value="F:ATP binding"/>
    <property type="evidence" value="ECO:0007669"/>
    <property type="project" value="UniProtKB-UniRule"/>
</dbReference>
<dbReference type="Pfam" id="PF05183">
    <property type="entry name" value="RdRP"/>
    <property type="match status" value="1"/>
</dbReference>
<evidence type="ECO:0000256" key="3">
    <source>
        <dbReference type="ARBA" id="ARBA00022806"/>
    </source>
</evidence>
<dbReference type="GO" id="GO:0004386">
    <property type="term" value="F:helicase activity"/>
    <property type="evidence" value="ECO:0007669"/>
    <property type="project" value="UniProtKB-UniRule"/>
</dbReference>
<feature type="region of interest" description="Disordered" evidence="6">
    <location>
        <begin position="2524"/>
        <end position="2585"/>
    </location>
</feature>
<evidence type="ECO:0000256" key="4">
    <source>
        <dbReference type="ARBA" id="ARBA00022840"/>
    </source>
</evidence>
<sequence>MAESTNGQVNDLPATIGSRKNEIWYHVLRDDKLFQDLLGKWDPNNTRDHSFPDWVTLSESDWSNNSLENGNKPIEVETFRSLSAPLPFAIKFVLELHIFNNSIMNVMQAVPPKDCTEEELEARKEDIAKPARRMLLGLIHQVVPTLLEMEWDIDVDDMTLSELFAREIEASLASFKKAVADGKNQIEFDKVTVREALNAAYQSLRTAATDVGTEERELAPENCLGELHIDVIRMRARWPYVEYSCSSLGIFYRLSWRSSMNLNLVQMPRVDVDCEKGGWLVRDRFCRVTNVFHSGEGLFDWVSSEPIVCGRRYEFLFDKGVGTDMKVWLLSKHVKGQSQSRPELEVTRDSFLSGLGCFEGVNETKLGDRIGLAFSQTIPIDMLDEKRVRAIPEINRNGYAFSDGCGVMGVNVALKIREQMGLRDIPGVVQIRLGGVKGMLSLHTDFDSDSIGIRPSMIKFPSKHRVLEVKRAAGGFAKGHGSIFTDKIFNQALLVLSHLGIPCQVFSDIQQEACTSFALDYDDTWEHYDELLGDSEYLNAVFQRGRKSNNERFNIDELTAIKESMVACKEKVNLPARVLVRFGIIAETNELDEGEVLVDNGSIVGDVLVFRSPCLFPGDIQRVRAVPRRNKSHPNNSFFGNLLVFSSKGDRPLQDMLGGGDLDGDEYFVIYDARIVEMIVPTSGHDYKTQNLGPPKPHPAIFTNNHGTSTSPDIYKQLNVLKKFINKGNLVVDTAEAWIRVADRLGVAHPDCQKLAELHQQALDSKNKAFSIDRHEFSHILEDWSRPHYRSGKKEGRRSASLLGVIFELWESYIKKIDLRIKALHSPVPKEEDTQIDDEITVLLDDMSIIDKEFGAENSFINGELHRYCIVCGNSRAKVRCAICDCFYVCAGTCEIKHWRRCFMLGHTQRDDSDNDEESALVKSRESTQDTMSLSSFDAVVDFDLDLSEHQPQPESLDEIITLLVKMVFGQEEVPRVSTLPSINWSFIDEDAIVALRQCVLIEFYEGFMRDLPRARAKVRSARVDTPHIYDVFTMEPRLSSGNITLAVCLRNAEAGNLLLWRDKYDEYHPLSPPFHQYRVASLSGPSRIIENLSLQSTLMKAAMNRESGAFVNAVDLNDVHMKCIPINIANRLNACQKRAVATVVSSKFNDGFFLVQGPPGSGKTVTLAAMIASLKEGLILASSNAAVANIAAKLLSVSGLSVKEVVVFGDNCNEAVEFLSPSHRSREFHLFKKKYDASRGNRRAKRVLRIVGDYSFWSSTASGSPMRRLVEFCDSSDLVRSDENLGKRAWATLKPSWNRIASFTWHPSLVARFHHSLKGLRKTDTNIAINTLLAVCMPDEKSLALQVNTKVPCWQQSALKGHENKIQIVWVAKEGAHGKPKIEAHFAGKREECNHFRQAHPLIPKGTMRIKQGLIGIHRDSLDENGQSQNIDIAWTLKETLGNAILDGEMIDLPDGYFDLDPDQTAICAQAPPLLIESGSGTGKTNVLFKHAVDYAYQVRSDQQSKSICFITVSPRLRTELEKRYTDIALIERVSLPDVRFFSLRELLDGLLTMIESDKSMKSICTFRHFVNSRSSYVDLPVDVSEAENEISGVILGSLESALKKAPLLRQEYIESKRSNIDTSSQDGTDTRHLVYNEYQNYQKWKVKGNQYDKDDLILELIRNQKRLLTKRNPLFDSVYLDEIQDFTYASIYLICGIAGTPELRWICAGDTAQMISPGCSFKFDGLKQTMLAVHPNIESKIKSVVKLAKNYRVTRDVLVVSNSILMEVKKFFKGSIEYARPEIAVRDLGTRVLWCHWDEALQESPRFGSNQALIYTTSFDPESILNAMNTWLNDHPFILTTLDAKGLEFEDVVVAFDVDRKAWAVKEGQVSSLRLLRELYVAITRAKRRVVILIKRNVETMRDFFSSLEGCNIVETGAKTAFLEFDSTTSSEQWFELGKHHFETAAACFKAATEFSYFHSAQGKFEMQQGYPDDGKESLRKAALTFFEDGNYERTLELLSAVMELGWDSQDDYIYEESKSKCPSFFTPEQIIRFALSRDKWNEISTDNLKSTTTASLFLDYRRSPQLVEKIALCSDKDREDIKLSLPLVVGDYHMENEDYLKAIQLYLDGTDLLDAEKATNSIVQMGDSSEKTELLLKAADIWMHRRGTGASKASGSVTQDSDAFMLLQLFEATSKTPRPLVAFEKFGKDVVKTAFLKAGTSMELLHAFSSNAFQAEIRQALEQKYEKKRIEAVRWYLSRNDEINAADLAMGHITEFEAEELLDVIRLNLSLKGLPKEAARRGLQFSKNLIQQCLEENTTNVDLAIDVTNEAVSAKSLSVTDQQKRMITDQLIRVWQGNEKYQIIKAKLGMKKRRQKLSRGITFLRLLFETDQCSAATKAACMQAFGKVIVERVVTHVFKDEKVRYSVLEKFDPSAFSHLRPKPKPAREQNTNSTPRSTPTQNANNASRPTGSTPSTQNTAPKFKKDDTVRITGVISKPELNGQRGEIIRFNNKTSRWEVEMEDGQKKLFKEENLQMYVQMSDTSGNDSLEPPSLKSRSRSASSSSSDDEEDGRSSLSSHEDQIDSDGSLPPLARRNESSSDQ</sequence>
<accession>A0ABD3MQF5</accession>
<keyword evidence="1 5" id="KW-0547">Nucleotide-binding</keyword>
<dbReference type="Gene3D" id="3.40.50.300">
    <property type="entry name" value="P-loop containing nucleotide triphosphate hydrolases"/>
    <property type="match status" value="3"/>
</dbReference>
<dbReference type="Pfam" id="PF00580">
    <property type="entry name" value="UvrD-helicase"/>
    <property type="match status" value="1"/>
</dbReference>
<dbReference type="SUPFAM" id="SSF52540">
    <property type="entry name" value="P-loop containing nucleoside triphosphate hydrolases"/>
    <property type="match status" value="2"/>
</dbReference>
<gene>
    <name evidence="8" type="ORF">ACHAWO_012237</name>
</gene>
<dbReference type="Pfam" id="PF13086">
    <property type="entry name" value="AAA_11"/>
    <property type="match status" value="1"/>
</dbReference>
<dbReference type="GO" id="GO:0003723">
    <property type="term" value="F:RNA binding"/>
    <property type="evidence" value="ECO:0007669"/>
    <property type="project" value="UniProtKB-KW"/>
</dbReference>
<feature type="domain" description="UvrD-like helicase ATP-binding" evidence="7">
    <location>
        <begin position="1458"/>
        <end position="1756"/>
    </location>
</feature>
<evidence type="ECO:0000256" key="5">
    <source>
        <dbReference type="PROSITE-ProRule" id="PRU00560"/>
    </source>
</evidence>
<keyword evidence="9" id="KW-1185">Reference proteome</keyword>
<reference evidence="8 9" key="1">
    <citation type="submission" date="2024-10" db="EMBL/GenBank/DDBJ databases">
        <title>Updated reference genomes for cyclostephanoid diatoms.</title>
        <authorList>
            <person name="Roberts W.R."/>
            <person name="Alverson A.J."/>
        </authorList>
    </citation>
    <scope>NUCLEOTIDE SEQUENCE [LARGE SCALE GENOMIC DNA]</scope>
    <source>
        <strain evidence="8 9">AJA010-31</strain>
    </source>
</reference>
<evidence type="ECO:0000259" key="7">
    <source>
        <dbReference type="PROSITE" id="PS51198"/>
    </source>
</evidence>
<evidence type="ECO:0000313" key="8">
    <source>
        <dbReference type="EMBL" id="KAL3766235.1"/>
    </source>
</evidence>
<dbReference type="InterPro" id="IPR041677">
    <property type="entry name" value="DNA2/NAM7_AAA_11"/>
</dbReference>
<dbReference type="Gene3D" id="1.10.10.160">
    <property type="match status" value="1"/>
</dbReference>
<keyword evidence="2 5" id="KW-0378">Hydrolase</keyword>
<name>A0ABD3MQF5_9STRA</name>
<evidence type="ECO:0000313" key="9">
    <source>
        <dbReference type="Proteomes" id="UP001530400"/>
    </source>
</evidence>
<organism evidence="8 9">
    <name type="scientific">Cyclotella atomus</name>
    <dbReference type="NCBI Taxonomy" id="382360"/>
    <lineage>
        <taxon>Eukaryota</taxon>
        <taxon>Sar</taxon>
        <taxon>Stramenopiles</taxon>
        <taxon>Ochrophyta</taxon>
        <taxon>Bacillariophyta</taxon>
        <taxon>Coscinodiscophyceae</taxon>
        <taxon>Thalassiosirophycidae</taxon>
        <taxon>Stephanodiscales</taxon>
        <taxon>Stephanodiscaceae</taxon>
        <taxon>Cyclotella</taxon>
    </lineage>
</organism>
<feature type="compositionally biased region" description="Polar residues" evidence="6">
    <location>
        <begin position="2431"/>
        <end position="2463"/>
    </location>
</feature>
<dbReference type="GO" id="GO:0016787">
    <property type="term" value="F:hydrolase activity"/>
    <property type="evidence" value="ECO:0007669"/>
    <property type="project" value="UniProtKB-UniRule"/>
</dbReference>
<dbReference type="PROSITE" id="PS51198">
    <property type="entry name" value="UVRD_HELICASE_ATP_BIND"/>
    <property type="match status" value="1"/>
</dbReference>
<feature type="binding site" evidence="5">
    <location>
        <begin position="1479"/>
        <end position="1486"/>
    </location>
    <ligand>
        <name>ATP</name>
        <dbReference type="ChEBI" id="CHEBI:30616"/>
    </ligand>
</feature>
<dbReference type="EMBL" id="JALLPJ020001388">
    <property type="protein sequence ID" value="KAL3766235.1"/>
    <property type="molecule type" value="Genomic_DNA"/>
</dbReference>
<dbReference type="GO" id="GO:0003968">
    <property type="term" value="F:RNA-directed RNA polymerase activity"/>
    <property type="evidence" value="ECO:0007669"/>
    <property type="project" value="UniProtKB-KW"/>
</dbReference>
<keyword evidence="3 5" id="KW-0347">Helicase</keyword>
<dbReference type="InterPro" id="IPR027417">
    <property type="entry name" value="P-loop_NTPase"/>
</dbReference>
<keyword evidence="4 5" id="KW-0067">ATP-binding</keyword>